<feature type="transmembrane region" description="Helical" evidence="1">
    <location>
        <begin position="199"/>
        <end position="220"/>
    </location>
</feature>
<dbReference type="PANTHER" id="PTHR36435:SF1">
    <property type="entry name" value="CAAX AMINO TERMINAL PROTEASE FAMILY PROTEIN"/>
    <property type="match status" value="1"/>
</dbReference>
<dbReference type="PANTHER" id="PTHR36435">
    <property type="entry name" value="SLR1288 PROTEIN"/>
    <property type="match status" value="1"/>
</dbReference>
<dbReference type="InterPro" id="IPR052710">
    <property type="entry name" value="CAAX_protease"/>
</dbReference>
<evidence type="ECO:0000313" key="3">
    <source>
        <dbReference type="EMBL" id="WZN39208.1"/>
    </source>
</evidence>
<feature type="transmembrane region" description="Helical" evidence="1">
    <location>
        <begin position="76"/>
        <end position="96"/>
    </location>
</feature>
<feature type="transmembrane region" description="Helical" evidence="1">
    <location>
        <begin position="226"/>
        <end position="246"/>
    </location>
</feature>
<name>A0ABZ2YHK2_9BACT</name>
<organism evidence="3 4">
    <name type="scientific">Chitinophaga pollutisoli</name>
    <dbReference type="NCBI Taxonomy" id="3133966"/>
    <lineage>
        <taxon>Bacteria</taxon>
        <taxon>Pseudomonadati</taxon>
        <taxon>Bacteroidota</taxon>
        <taxon>Chitinophagia</taxon>
        <taxon>Chitinophagales</taxon>
        <taxon>Chitinophagaceae</taxon>
        <taxon>Chitinophaga</taxon>
    </lineage>
</organism>
<feature type="transmembrane region" description="Helical" evidence="1">
    <location>
        <begin position="174"/>
        <end position="192"/>
    </location>
</feature>
<keyword evidence="1" id="KW-0812">Transmembrane</keyword>
<proteinExistence type="predicted"/>
<evidence type="ECO:0000259" key="2">
    <source>
        <dbReference type="Pfam" id="PF02517"/>
    </source>
</evidence>
<reference evidence="4" key="1">
    <citation type="submission" date="2024-03" db="EMBL/GenBank/DDBJ databases">
        <title>Chitinophaga horti sp. nov., isolated from garden soil.</title>
        <authorList>
            <person name="Lee D.S."/>
            <person name="Han D.M."/>
            <person name="Baek J.H."/>
            <person name="Choi D.G."/>
            <person name="Jeon J.H."/>
            <person name="Jeon C.O."/>
        </authorList>
    </citation>
    <scope>NUCLEOTIDE SEQUENCE [LARGE SCALE GENOMIC DNA]</scope>
    <source>
        <strain evidence="4">GPA1</strain>
    </source>
</reference>
<keyword evidence="1" id="KW-0472">Membrane</keyword>
<dbReference type="RefSeq" id="WP_341834203.1">
    <property type="nucleotide sequence ID" value="NZ_CP149822.1"/>
</dbReference>
<feature type="domain" description="CAAX prenyl protease 2/Lysostaphin resistance protein A-like" evidence="2">
    <location>
        <begin position="123"/>
        <end position="207"/>
    </location>
</feature>
<protein>
    <submittedName>
        <fullName evidence="3">Type II CAAX endopeptidase family protein</fullName>
    </submittedName>
</protein>
<dbReference type="Proteomes" id="UP001485459">
    <property type="component" value="Chromosome"/>
</dbReference>
<dbReference type="Pfam" id="PF02517">
    <property type="entry name" value="Rce1-like"/>
    <property type="match status" value="1"/>
</dbReference>
<dbReference type="InterPro" id="IPR003675">
    <property type="entry name" value="Rce1/LyrA-like_dom"/>
</dbReference>
<keyword evidence="1" id="KW-1133">Transmembrane helix</keyword>
<sequence length="272" mass="30019">MYVKTRHGLSLNGAWQMQIALFAGWIVPCSIVFLISGINLLQFPALLSWLYLLGGVSVITCALVRKRDNFKFMPRLYMTAELFLLCITMAIALVMVKDGLGSLLPLPVWSDMSFTSIRTGDPFAVVCTVVLMAMMEEILFRGIIMEALLQRYSAGIALLQSALLYMLAHPDPAQMPGAFMLGFLTGAFYLRFRDLCPSMLIHISYNAAAALMLNVGSRHFAEDSPILYVMIVTGCAGALMAGYFLMQRIPLPKTEKAAPLPGKPLLHTERSV</sequence>
<keyword evidence="4" id="KW-1185">Reference proteome</keyword>
<dbReference type="EMBL" id="CP149822">
    <property type="protein sequence ID" value="WZN39208.1"/>
    <property type="molecule type" value="Genomic_DNA"/>
</dbReference>
<feature type="transmembrane region" description="Helical" evidence="1">
    <location>
        <begin position="152"/>
        <end position="168"/>
    </location>
</feature>
<gene>
    <name evidence="3" type="ORF">WJU16_14480</name>
</gene>
<feature type="transmembrane region" description="Helical" evidence="1">
    <location>
        <begin position="46"/>
        <end position="64"/>
    </location>
</feature>
<feature type="transmembrane region" description="Helical" evidence="1">
    <location>
        <begin position="122"/>
        <end position="140"/>
    </location>
</feature>
<accession>A0ABZ2YHK2</accession>
<evidence type="ECO:0000313" key="4">
    <source>
        <dbReference type="Proteomes" id="UP001485459"/>
    </source>
</evidence>
<feature type="transmembrane region" description="Helical" evidence="1">
    <location>
        <begin position="20"/>
        <end position="40"/>
    </location>
</feature>
<evidence type="ECO:0000256" key="1">
    <source>
        <dbReference type="SAM" id="Phobius"/>
    </source>
</evidence>